<accession>A0A0A9GXZ1</accession>
<dbReference type="AlphaFoldDB" id="A0A0A9GXZ1"/>
<reference evidence="1" key="2">
    <citation type="journal article" date="2015" name="Data Brief">
        <title>Shoot transcriptome of the giant reed, Arundo donax.</title>
        <authorList>
            <person name="Barrero R.A."/>
            <person name="Guerrero F.D."/>
            <person name="Moolhuijzen P."/>
            <person name="Goolsby J.A."/>
            <person name="Tidwell J."/>
            <person name="Bellgard S.E."/>
            <person name="Bellgard M.I."/>
        </authorList>
    </citation>
    <scope>NUCLEOTIDE SEQUENCE</scope>
    <source>
        <tissue evidence="1">Shoot tissue taken approximately 20 cm above the soil surface</tissue>
    </source>
</reference>
<proteinExistence type="predicted"/>
<evidence type="ECO:0000313" key="1">
    <source>
        <dbReference type="EMBL" id="JAE29392.1"/>
    </source>
</evidence>
<name>A0A0A9GXZ1_ARUDO</name>
<protein>
    <submittedName>
        <fullName evidence="1">Uncharacterized protein</fullName>
    </submittedName>
</protein>
<dbReference type="EMBL" id="GBRH01168504">
    <property type="protein sequence ID" value="JAE29392.1"/>
    <property type="molecule type" value="Transcribed_RNA"/>
</dbReference>
<organism evidence="1">
    <name type="scientific">Arundo donax</name>
    <name type="common">Giant reed</name>
    <name type="synonym">Donax arundinaceus</name>
    <dbReference type="NCBI Taxonomy" id="35708"/>
    <lineage>
        <taxon>Eukaryota</taxon>
        <taxon>Viridiplantae</taxon>
        <taxon>Streptophyta</taxon>
        <taxon>Embryophyta</taxon>
        <taxon>Tracheophyta</taxon>
        <taxon>Spermatophyta</taxon>
        <taxon>Magnoliopsida</taxon>
        <taxon>Liliopsida</taxon>
        <taxon>Poales</taxon>
        <taxon>Poaceae</taxon>
        <taxon>PACMAD clade</taxon>
        <taxon>Arundinoideae</taxon>
        <taxon>Arundineae</taxon>
        <taxon>Arundo</taxon>
    </lineage>
</organism>
<sequence>MRQSDSLQIQVDKDPADTISIVEVNQQIFFSKQN</sequence>
<reference evidence="1" key="1">
    <citation type="submission" date="2014-09" db="EMBL/GenBank/DDBJ databases">
        <authorList>
            <person name="Magalhaes I.L.F."/>
            <person name="Oliveira U."/>
            <person name="Santos F.R."/>
            <person name="Vidigal T.H.D.A."/>
            <person name="Brescovit A.D."/>
            <person name="Santos A.J."/>
        </authorList>
    </citation>
    <scope>NUCLEOTIDE SEQUENCE</scope>
    <source>
        <tissue evidence="1">Shoot tissue taken approximately 20 cm above the soil surface</tissue>
    </source>
</reference>